<dbReference type="RefSeq" id="WP_394303717.1">
    <property type="nucleotide sequence ID" value="NZ_JBHMQT010000057.1"/>
</dbReference>
<dbReference type="InterPro" id="IPR039422">
    <property type="entry name" value="MarR/SlyA-like"/>
</dbReference>
<accession>A0ABV6UC02</accession>
<keyword evidence="3" id="KW-1185">Reference proteome</keyword>
<gene>
    <name evidence="2" type="ORF">ACFHYQ_25760</name>
</gene>
<dbReference type="PANTHER" id="PTHR33164">
    <property type="entry name" value="TRANSCRIPTIONAL REGULATOR, MARR FAMILY"/>
    <property type="match status" value="1"/>
</dbReference>
<dbReference type="SUPFAM" id="SSF46785">
    <property type="entry name" value="Winged helix' DNA-binding domain"/>
    <property type="match status" value="1"/>
</dbReference>
<dbReference type="Pfam" id="PF12802">
    <property type="entry name" value="MarR_2"/>
    <property type="match status" value="1"/>
</dbReference>
<dbReference type="InterPro" id="IPR000835">
    <property type="entry name" value="HTH_MarR-typ"/>
</dbReference>
<dbReference type="EMBL" id="JBHMQT010000057">
    <property type="protein sequence ID" value="MFC0865708.1"/>
    <property type="molecule type" value="Genomic_DNA"/>
</dbReference>
<dbReference type="PROSITE" id="PS50995">
    <property type="entry name" value="HTH_MARR_2"/>
    <property type="match status" value="1"/>
</dbReference>
<protein>
    <submittedName>
        <fullName evidence="2">MarR family winged helix-turn-helix transcriptional regulator</fullName>
    </submittedName>
</protein>
<evidence type="ECO:0000259" key="1">
    <source>
        <dbReference type="PROSITE" id="PS50995"/>
    </source>
</evidence>
<comment type="caution">
    <text evidence="2">The sequence shown here is derived from an EMBL/GenBank/DDBJ whole genome shotgun (WGS) entry which is preliminary data.</text>
</comment>
<organism evidence="2 3">
    <name type="scientific">Sphaerimonospora cavernae</name>
    <dbReference type="NCBI Taxonomy" id="1740611"/>
    <lineage>
        <taxon>Bacteria</taxon>
        <taxon>Bacillati</taxon>
        <taxon>Actinomycetota</taxon>
        <taxon>Actinomycetes</taxon>
        <taxon>Streptosporangiales</taxon>
        <taxon>Streptosporangiaceae</taxon>
        <taxon>Sphaerimonospora</taxon>
    </lineage>
</organism>
<sequence length="153" mass="16904">MGSGRGRAAATGMLAETTGWLLADVARELIRRMEKALRAEGLRWREYGVLVVLEAAGPLSQQELGRRLAIDRSTMVHVIDVLEDRGLVARGRDRVDRRAYSIELTDLGRTLLADALRPVADAVQEHVIAGLTGEDRAHLNRILAQLVECIDWA</sequence>
<dbReference type="PANTHER" id="PTHR33164:SF89">
    <property type="entry name" value="MARR FAMILY REGULATORY PROTEIN"/>
    <property type="match status" value="1"/>
</dbReference>
<name>A0ABV6UC02_9ACTN</name>
<dbReference type="PRINTS" id="PR00598">
    <property type="entry name" value="HTHMARR"/>
</dbReference>
<dbReference type="Proteomes" id="UP001589870">
    <property type="component" value="Unassembled WGS sequence"/>
</dbReference>
<dbReference type="Gene3D" id="1.10.10.10">
    <property type="entry name" value="Winged helix-like DNA-binding domain superfamily/Winged helix DNA-binding domain"/>
    <property type="match status" value="1"/>
</dbReference>
<dbReference type="SMART" id="SM00347">
    <property type="entry name" value="HTH_MARR"/>
    <property type="match status" value="1"/>
</dbReference>
<dbReference type="InterPro" id="IPR036390">
    <property type="entry name" value="WH_DNA-bd_sf"/>
</dbReference>
<dbReference type="InterPro" id="IPR036388">
    <property type="entry name" value="WH-like_DNA-bd_sf"/>
</dbReference>
<feature type="domain" description="HTH marR-type" evidence="1">
    <location>
        <begin position="15"/>
        <end position="148"/>
    </location>
</feature>
<evidence type="ECO:0000313" key="3">
    <source>
        <dbReference type="Proteomes" id="UP001589870"/>
    </source>
</evidence>
<proteinExistence type="predicted"/>
<evidence type="ECO:0000313" key="2">
    <source>
        <dbReference type="EMBL" id="MFC0865708.1"/>
    </source>
</evidence>
<reference evidence="2 3" key="1">
    <citation type="submission" date="2024-09" db="EMBL/GenBank/DDBJ databases">
        <authorList>
            <person name="Sun Q."/>
            <person name="Mori K."/>
        </authorList>
    </citation>
    <scope>NUCLEOTIDE SEQUENCE [LARGE SCALE GENOMIC DNA]</scope>
    <source>
        <strain evidence="2 3">TBRC 1851</strain>
    </source>
</reference>